<dbReference type="PROSITE" id="PS00171">
    <property type="entry name" value="TIM_1"/>
    <property type="match status" value="1"/>
</dbReference>
<gene>
    <name evidence="8 10" type="primary">tpiA</name>
    <name evidence="11" type="ORF">CC99x_002835</name>
    <name evidence="10" type="ORF">CC99x_01475</name>
</gene>
<dbReference type="OrthoDB" id="9809429at2"/>
<feature type="binding site" evidence="8">
    <location>
        <position position="175"/>
    </location>
    <ligand>
        <name>substrate</name>
    </ligand>
</feature>
<feature type="active site" description="Electrophile" evidence="8">
    <location>
        <position position="97"/>
    </location>
</feature>
<keyword evidence="6 8" id="KW-0324">Glycolysis</keyword>
<dbReference type="InterPro" id="IPR035990">
    <property type="entry name" value="TIM_sf"/>
</dbReference>
<evidence type="ECO:0000313" key="12">
    <source>
        <dbReference type="Proteomes" id="UP000051494"/>
    </source>
</evidence>
<dbReference type="GO" id="GO:0005829">
    <property type="term" value="C:cytosol"/>
    <property type="evidence" value="ECO:0007669"/>
    <property type="project" value="TreeGrafter"/>
</dbReference>
<organism evidence="10">
    <name type="scientific">Candidatus Berkiella cookevillensis</name>
    <dbReference type="NCBI Taxonomy" id="437022"/>
    <lineage>
        <taxon>Bacteria</taxon>
        <taxon>Pseudomonadati</taxon>
        <taxon>Pseudomonadota</taxon>
        <taxon>Gammaproteobacteria</taxon>
        <taxon>Candidatus Berkiellales</taxon>
        <taxon>Candidatus Berkiellaceae</taxon>
        <taxon>Candidatus Berkiella</taxon>
    </lineage>
</organism>
<evidence type="ECO:0000256" key="5">
    <source>
        <dbReference type="ARBA" id="ARBA00022490"/>
    </source>
</evidence>
<dbReference type="PATRIC" id="fig|1590042.3.peg.1499"/>
<evidence type="ECO:0000256" key="7">
    <source>
        <dbReference type="ARBA" id="ARBA00023235"/>
    </source>
</evidence>
<dbReference type="Proteomes" id="UP000051494">
    <property type="component" value="Unassembled WGS sequence"/>
</dbReference>
<keyword evidence="7 8" id="KW-0413">Isomerase</keyword>
<dbReference type="UniPathway" id="UPA00109">
    <property type="reaction ID" value="UER00189"/>
</dbReference>
<comment type="function">
    <text evidence="8">Involved in the gluconeogenesis. Catalyzes stereospecifically the conversion of dihydroxyacetone phosphate (DHAP) to D-glyceraldehyde-3-phosphate (G3P).</text>
</comment>
<feature type="active site" description="Proton acceptor" evidence="8">
    <location>
        <position position="169"/>
    </location>
</feature>
<dbReference type="InterPro" id="IPR000652">
    <property type="entry name" value="Triosephosphate_isomerase"/>
</dbReference>
<dbReference type="GO" id="GO:0006094">
    <property type="term" value="P:gluconeogenesis"/>
    <property type="evidence" value="ECO:0007669"/>
    <property type="project" value="UniProtKB-UniRule"/>
</dbReference>
<dbReference type="GO" id="GO:0046166">
    <property type="term" value="P:glyceraldehyde-3-phosphate biosynthetic process"/>
    <property type="evidence" value="ECO:0007669"/>
    <property type="project" value="TreeGrafter"/>
</dbReference>
<dbReference type="PANTHER" id="PTHR21139:SF42">
    <property type="entry name" value="TRIOSEPHOSPHATE ISOMERASE"/>
    <property type="match status" value="1"/>
</dbReference>
<dbReference type="Gene3D" id="3.20.20.70">
    <property type="entry name" value="Aldolase class I"/>
    <property type="match status" value="1"/>
</dbReference>
<accession>A0A0Q9YDI2</accession>
<comment type="catalytic activity">
    <reaction evidence="8 9">
        <text>D-glyceraldehyde 3-phosphate = dihydroxyacetone phosphate</text>
        <dbReference type="Rhea" id="RHEA:18585"/>
        <dbReference type="ChEBI" id="CHEBI:57642"/>
        <dbReference type="ChEBI" id="CHEBI:59776"/>
        <dbReference type="EC" id="5.3.1.1"/>
    </reaction>
</comment>
<dbReference type="Pfam" id="PF00121">
    <property type="entry name" value="TIM"/>
    <property type="match status" value="1"/>
</dbReference>
<keyword evidence="12" id="KW-1185">Reference proteome</keyword>
<name>A0A0Q9YDI2_9GAMM</name>
<evidence type="ECO:0000256" key="1">
    <source>
        <dbReference type="ARBA" id="ARBA00004680"/>
    </source>
</evidence>
<comment type="caution">
    <text evidence="10">The sequence shown here is derived from an EMBL/GenBank/DDBJ whole genome shotgun (WGS) entry which is preliminary data.</text>
</comment>
<dbReference type="GO" id="GO:0019563">
    <property type="term" value="P:glycerol catabolic process"/>
    <property type="evidence" value="ECO:0007669"/>
    <property type="project" value="TreeGrafter"/>
</dbReference>
<evidence type="ECO:0000313" key="11">
    <source>
        <dbReference type="EMBL" id="MCS5707834.1"/>
    </source>
</evidence>
<comment type="pathway">
    <text evidence="1 8 9">Carbohydrate degradation; glycolysis; D-glyceraldehyde 3-phosphate from glycerone phosphate: step 1/1.</text>
</comment>
<dbReference type="HAMAP" id="MF_00147_B">
    <property type="entry name" value="TIM_B"/>
    <property type="match status" value="1"/>
</dbReference>
<dbReference type="AlphaFoldDB" id="A0A0Q9YDI2"/>
<feature type="binding site" evidence="8">
    <location>
        <begin position="235"/>
        <end position="236"/>
    </location>
    <ligand>
        <name>substrate</name>
    </ligand>
</feature>
<reference evidence="11" key="3">
    <citation type="submission" date="2021-06" db="EMBL/GenBank/DDBJ databases">
        <title>Genomic Description and Analysis of Intracellular Bacteria, Candidatus Berkiella cookevillensis and Candidatus Berkiella aquae.</title>
        <authorList>
            <person name="Kidane D.T."/>
            <person name="Mehari Y.T."/>
            <person name="Rice F.C."/>
            <person name="Arivett B.A."/>
            <person name="Farone A.L."/>
            <person name="Berk S.G."/>
            <person name="Farone M.B."/>
        </authorList>
    </citation>
    <scope>NUCLEOTIDE SEQUENCE</scope>
    <source>
        <strain evidence="11">CC99</strain>
    </source>
</reference>
<reference evidence="10" key="1">
    <citation type="submission" date="2015-09" db="EMBL/GenBank/DDBJ databases">
        <title>Draft Genome Sequences of Two Novel Amoeba-resistant Intranuclear Bacteria, Candidatus Berkiella cookevillensis and Candidatus Berkiella aquae.</title>
        <authorList>
            <person name="Mehari Y.T."/>
            <person name="Arivett B.A."/>
            <person name="Farone A.L."/>
            <person name="Gunderson J.H."/>
            <person name="Farone M.B."/>
        </authorList>
    </citation>
    <scope>NUCLEOTIDE SEQUENCE [LARGE SCALE GENOMIC DNA]</scope>
    <source>
        <strain evidence="10">CC99</strain>
    </source>
</reference>
<dbReference type="FunFam" id="3.20.20.70:FF:000016">
    <property type="entry name" value="Triosephosphate isomerase"/>
    <property type="match status" value="1"/>
</dbReference>
<dbReference type="PROSITE" id="PS51440">
    <property type="entry name" value="TIM_2"/>
    <property type="match status" value="1"/>
</dbReference>
<dbReference type="EMBL" id="LKHV01000006">
    <property type="protein sequence ID" value="KRG18588.1"/>
    <property type="molecule type" value="Genomic_DNA"/>
</dbReference>
<dbReference type="RefSeq" id="WP_057624569.1">
    <property type="nucleotide sequence ID" value="NZ_LKHV02000001.1"/>
</dbReference>
<feature type="binding site" evidence="8">
    <location>
        <begin position="9"/>
        <end position="11"/>
    </location>
    <ligand>
        <name>substrate</name>
    </ligand>
</feature>
<protein>
    <recommendedName>
        <fullName evidence="8 9">Triosephosphate isomerase</fullName>
        <shortName evidence="8">TIM</shortName>
        <shortName evidence="8">TPI</shortName>
        <ecNumber evidence="8 9">5.3.1.1</ecNumber>
    </recommendedName>
    <alternativeName>
        <fullName evidence="8">Triose-phosphate isomerase</fullName>
    </alternativeName>
</protein>
<evidence type="ECO:0000256" key="6">
    <source>
        <dbReference type="ARBA" id="ARBA00023152"/>
    </source>
</evidence>
<dbReference type="InterPro" id="IPR020861">
    <property type="entry name" value="Triosephosphate_isomerase_AS"/>
</dbReference>
<sequence length="254" mass="27428">MRQKLIAANWKMNGSALQVDALIEGLRSKLSNPRFQNSKIVICPSYIHIESVLVKLQGSGLQVGAQDVSSYANGAYTGQISAQMLADIGCKYVIIGHSERRQYCFEDNAVISKKLITSVYFGLTPIFCVGETKSEREQGVTEEVISKQIVSVVEACGVDVFAKATIAYEPIWAIGTGLTATPEQAQAVHAFIRHCLQAYDRELSSKITILYGGSVNAKNASSLFAQQDIDGGLVGGASLNAEEFVQICEAAVNR</sequence>
<dbReference type="STRING" id="437022.CC99x_01475"/>
<comment type="subunit">
    <text evidence="8 9">Homodimer.</text>
</comment>
<evidence type="ECO:0000256" key="2">
    <source>
        <dbReference type="ARBA" id="ARBA00004939"/>
    </source>
</evidence>
<evidence type="ECO:0000313" key="10">
    <source>
        <dbReference type="EMBL" id="KRG18588.1"/>
    </source>
</evidence>
<keyword evidence="5 8" id="KW-0963">Cytoplasm</keyword>
<dbReference type="EMBL" id="LKHV02000001">
    <property type="protein sequence ID" value="MCS5707834.1"/>
    <property type="molecule type" value="Genomic_DNA"/>
</dbReference>
<dbReference type="InterPro" id="IPR022896">
    <property type="entry name" value="TrioseP_Isoase_bac/euk"/>
</dbReference>
<keyword evidence="4 8" id="KW-0312">Gluconeogenesis</keyword>
<comment type="subcellular location">
    <subcellularLocation>
        <location evidence="8 9">Cytoplasm</location>
    </subcellularLocation>
</comment>
<dbReference type="PANTHER" id="PTHR21139">
    <property type="entry name" value="TRIOSEPHOSPHATE ISOMERASE"/>
    <property type="match status" value="1"/>
</dbReference>
<dbReference type="CDD" id="cd00311">
    <property type="entry name" value="TIM"/>
    <property type="match status" value="1"/>
</dbReference>
<dbReference type="UniPathway" id="UPA00138"/>
<comment type="pathway">
    <text evidence="2">Carbohydrate metabolism; erythritol degradation.</text>
</comment>
<dbReference type="SUPFAM" id="SSF51351">
    <property type="entry name" value="Triosephosphate isomerase (TIM)"/>
    <property type="match status" value="1"/>
</dbReference>
<evidence type="ECO:0000256" key="9">
    <source>
        <dbReference type="RuleBase" id="RU363013"/>
    </source>
</evidence>
<comment type="similarity">
    <text evidence="3 8 9">Belongs to the triosephosphate isomerase family.</text>
</comment>
<comment type="pathway">
    <text evidence="8 9">Carbohydrate biosynthesis; gluconeogenesis.</text>
</comment>
<evidence type="ECO:0000256" key="8">
    <source>
        <dbReference type="HAMAP-Rule" id="MF_00147"/>
    </source>
</evidence>
<dbReference type="InterPro" id="IPR013785">
    <property type="entry name" value="Aldolase_TIM"/>
</dbReference>
<feature type="binding site" evidence="8">
    <location>
        <position position="214"/>
    </location>
    <ligand>
        <name>substrate</name>
    </ligand>
</feature>
<evidence type="ECO:0000256" key="4">
    <source>
        <dbReference type="ARBA" id="ARBA00022432"/>
    </source>
</evidence>
<reference evidence="11" key="2">
    <citation type="journal article" date="2016" name="Genome Announc.">
        <title>Draft Genome Sequences of Two Novel Amoeba-Resistant Intranuclear Bacteria, 'Candidatus Berkiella cookevillensis' and 'Candidatus Berkiella aquae'.</title>
        <authorList>
            <person name="Mehari Y.T."/>
            <person name="Arivett B.A."/>
            <person name="Farone A.L."/>
            <person name="Gunderson J.H."/>
            <person name="Farone M.B."/>
        </authorList>
    </citation>
    <scope>NUCLEOTIDE SEQUENCE</scope>
    <source>
        <strain evidence="11">CC99</strain>
    </source>
</reference>
<dbReference type="GO" id="GO:0006096">
    <property type="term" value="P:glycolytic process"/>
    <property type="evidence" value="ECO:0007669"/>
    <property type="project" value="UniProtKB-UniRule"/>
</dbReference>
<evidence type="ECO:0000256" key="3">
    <source>
        <dbReference type="ARBA" id="ARBA00007422"/>
    </source>
</evidence>
<dbReference type="GO" id="GO:0004807">
    <property type="term" value="F:triose-phosphate isomerase activity"/>
    <property type="evidence" value="ECO:0007669"/>
    <property type="project" value="UniProtKB-UniRule"/>
</dbReference>
<proteinExistence type="inferred from homology"/>
<dbReference type="NCBIfam" id="TIGR00419">
    <property type="entry name" value="tim"/>
    <property type="match status" value="1"/>
</dbReference>
<dbReference type="EC" id="5.3.1.1" evidence="8 9"/>